<dbReference type="Pfam" id="PF00903">
    <property type="entry name" value="Glyoxalase"/>
    <property type="match status" value="1"/>
</dbReference>
<dbReference type="SUPFAM" id="SSF54593">
    <property type="entry name" value="Glyoxalase/Bleomycin resistance protein/Dihydroxybiphenyl dioxygenase"/>
    <property type="match status" value="1"/>
</dbReference>
<gene>
    <name evidence="2" type="ORF">ACFQZI_07695</name>
</gene>
<proteinExistence type="predicted"/>
<dbReference type="Gene3D" id="3.30.720.120">
    <property type="match status" value="1"/>
</dbReference>
<sequence length="126" mass="13326">MISYILPTLSVSNGLAAIEFYKKAFGAELIAGNTDPDGNTVAELAIQGAHIVVADASPGYGNFSPENLGGISVRIGLMVDDPDALAEQAVAAGTKTVYAVEDQPYGYRLGHFIHPYGHHWEIGKPL</sequence>
<dbReference type="InterPro" id="IPR037523">
    <property type="entry name" value="VOC_core"/>
</dbReference>
<dbReference type="CDD" id="cd07246">
    <property type="entry name" value="VOC_like"/>
    <property type="match status" value="1"/>
</dbReference>
<comment type="caution">
    <text evidence="2">The sequence shown here is derived from an EMBL/GenBank/DDBJ whole genome shotgun (WGS) entry which is preliminary data.</text>
</comment>
<evidence type="ECO:0000313" key="3">
    <source>
        <dbReference type="Proteomes" id="UP001597073"/>
    </source>
</evidence>
<dbReference type="PROSITE" id="PS51819">
    <property type="entry name" value="VOC"/>
    <property type="match status" value="1"/>
</dbReference>
<dbReference type="Proteomes" id="UP001597073">
    <property type="component" value="Unassembled WGS sequence"/>
</dbReference>
<reference evidence="3" key="1">
    <citation type="journal article" date="2019" name="Int. J. Syst. Evol. Microbiol.">
        <title>The Global Catalogue of Microorganisms (GCM) 10K type strain sequencing project: providing services to taxonomists for standard genome sequencing and annotation.</title>
        <authorList>
            <consortium name="The Broad Institute Genomics Platform"/>
            <consortium name="The Broad Institute Genome Sequencing Center for Infectious Disease"/>
            <person name="Wu L."/>
            <person name="Ma J."/>
        </authorList>
    </citation>
    <scope>NUCLEOTIDE SEQUENCE [LARGE SCALE GENOMIC DNA]</scope>
    <source>
        <strain evidence="3">CCUG 60742</strain>
    </source>
</reference>
<dbReference type="PANTHER" id="PTHR34109">
    <property type="entry name" value="BNAUNNG04460D PROTEIN-RELATED"/>
    <property type="match status" value="1"/>
</dbReference>
<keyword evidence="3" id="KW-1185">Reference proteome</keyword>
<name>A0ABW2ZF33_9SPHI</name>
<dbReference type="EMBL" id="JBHTIA010000003">
    <property type="protein sequence ID" value="MFD0764734.1"/>
    <property type="molecule type" value="Genomic_DNA"/>
</dbReference>
<dbReference type="Gene3D" id="3.30.720.110">
    <property type="match status" value="1"/>
</dbReference>
<evidence type="ECO:0000313" key="2">
    <source>
        <dbReference type="EMBL" id="MFD0764734.1"/>
    </source>
</evidence>
<protein>
    <submittedName>
        <fullName evidence="2">VOC family protein</fullName>
    </submittedName>
</protein>
<accession>A0ABW2ZF33</accession>
<feature type="domain" description="VOC" evidence="1">
    <location>
        <begin position="1"/>
        <end position="125"/>
    </location>
</feature>
<dbReference type="PANTHER" id="PTHR34109:SF1">
    <property type="entry name" value="VOC DOMAIN-CONTAINING PROTEIN"/>
    <property type="match status" value="1"/>
</dbReference>
<dbReference type="RefSeq" id="WP_377140650.1">
    <property type="nucleotide sequence ID" value="NZ_JBHTIA010000003.1"/>
</dbReference>
<dbReference type="InterPro" id="IPR029068">
    <property type="entry name" value="Glyas_Bleomycin-R_OHBP_Dase"/>
</dbReference>
<dbReference type="InterPro" id="IPR004360">
    <property type="entry name" value="Glyas_Fos-R_dOase_dom"/>
</dbReference>
<organism evidence="2 3">
    <name type="scientific">Mucilaginibacter lutimaris</name>
    <dbReference type="NCBI Taxonomy" id="931629"/>
    <lineage>
        <taxon>Bacteria</taxon>
        <taxon>Pseudomonadati</taxon>
        <taxon>Bacteroidota</taxon>
        <taxon>Sphingobacteriia</taxon>
        <taxon>Sphingobacteriales</taxon>
        <taxon>Sphingobacteriaceae</taxon>
        <taxon>Mucilaginibacter</taxon>
    </lineage>
</organism>
<evidence type="ECO:0000259" key="1">
    <source>
        <dbReference type="PROSITE" id="PS51819"/>
    </source>
</evidence>